<dbReference type="AlphaFoldDB" id="A0A1L7RMN0"/>
<feature type="domain" description="Polysaccharide pyruvyl transferase" evidence="1">
    <location>
        <begin position="15"/>
        <end position="273"/>
    </location>
</feature>
<dbReference type="PANTHER" id="PTHR36836">
    <property type="entry name" value="COLANIC ACID BIOSYNTHESIS PROTEIN WCAK"/>
    <property type="match status" value="1"/>
</dbReference>
<keyword evidence="2" id="KW-0808">Transferase</keyword>
<dbReference type="Pfam" id="PF04230">
    <property type="entry name" value="PS_pyruv_trans"/>
    <property type="match status" value="1"/>
</dbReference>
<protein>
    <submittedName>
        <fullName evidence="2">Polysaccharide pyruvyl transferase</fullName>
    </submittedName>
</protein>
<evidence type="ECO:0000259" key="1">
    <source>
        <dbReference type="Pfam" id="PF04230"/>
    </source>
</evidence>
<evidence type="ECO:0000313" key="2">
    <source>
        <dbReference type="EMBL" id="CED91440.1"/>
    </source>
</evidence>
<name>A0A1L7RMN0_9ACTO</name>
<reference evidence="2" key="1">
    <citation type="submission" date="2014-07" db="EMBL/GenBank/DDBJ databases">
        <authorList>
            <person name="Zhang J.E."/>
            <person name="Yang H."/>
            <person name="Guo J."/>
            <person name="Deng Z."/>
            <person name="Luo H."/>
            <person name="Luo M."/>
            <person name="Zhao B."/>
        </authorList>
    </citation>
    <scope>NUCLEOTIDE SEQUENCE</scope>
    <source>
        <strain evidence="2">AM4</strain>
    </source>
</reference>
<dbReference type="EMBL" id="LK995510">
    <property type="protein sequence ID" value="CED91440.1"/>
    <property type="molecule type" value="Genomic_DNA"/>
</dbReference>
<dbReference type="PANTHER" id="PTHR36836:SF1">
    <property type="entry name" value="COLANIC ACID BIOSYNTHESIS PROTEIN WCAK"/>
    <property type="match status" value="1"/>
</dbReference>
<dbReference type="GO" id="GO:0016740">
    <property type="term" value="F:transferase activity"/>
    <property type="evidence" value="ECO:0007669"/>
    <property type="project" value="UniProtKB-KW"/>
</dbReference>
<organism evidence="2">
    <name type="scientific">Actinomyces succiniciruminis</name>
    <dbReference type="NCBI Taxonomy" id="1522002"/>
    <lineage>
        <taxon>Bacteria</taxon>
        <taxon>Bacillati</taxon>
        <taxon>Actinomycetota</taxon>
        <taxon>Actinomycetes</taxon>
        <taxon>Actinomycetales</taxon>
        <taxon>Actinomycetaceae</taxon>
        <taxon>Actinomyces</taxon>
    </lineage>
</organism>
<sequence>MKRILLLDTSVGSLNMGDEIINRSIAANWPELFASNYVMRMASHTPTHTPLQYLLSRRKLDPFKTADLKFLCGTNALYTNMLRPLPAWNINYLNCGLAAGTVCLGVGAGVNSASVNLYTRALFRKVLAHDVVHSVRDDRTKRLLETIGLRAWNTGCPTLWGLTPEHCASIPQSKSSTVVFTLTSYQPDRDNDAAMIGILREHYRRICFWPQGVDDLAYLRSLSDMSGIEVVPPNVDAYRAVLETGVDYVGNRLHGGIFALQQGCRAIIISIDYRAREMGKDYSLTLVERPDITAALPRMIEGRWETKLDGLDFALIERWKAQFNVGS</sequence>
<accession>A0A1L7RMN0</accession>
<gene>
    <name evidence="2" type="ORF">AAM4_1608</name>
</gene>
<dbReference type="InterPro" id="IPR007345">
    <property type="entry name" value="Polysacch_pyruvyl_Trfase"/>
</dbReference>
<proteinExistence type="predicted"/>